<dbReference type="SUPFAM" id="SSF53850">
    <property type="entry name" value="Periplasmic binding protein-like II"/>
    <property type="match status" value="1"/>
</dbReference>
<feature type="signal peptide" evidence="1">
    <location>
        <begin position="1"/>
        <end position="27"/>
    </location>
</feature>
<dbReference type="Proteomes" id="UP000184016">
    <property type="component" value="Unassembled WGS sequence"/>
</dbReference>
<evidence type="ECO:0000256" key="1">
    <source>
        <dbReference type="SAM" id="SignalP"/>
    </source>
</evidence>
<dbReference type="STRING" id="1830138.SAMN05443507_10885"/>
<dbReference type="PROSITE" id="PS51257">
    <property type="entry name" value="PROKAR_LIPOPROTEIN"/>
    <property type="match status" value="1"/>
</dbReference>
<dbReference type="PANTHER" id="PTHR43649:SF12">
    <property type="entry name" value="DIACETYLCHITOBIOSE BINDING PROTEIN DASA"/>
    <property type="match status" value="1"/>
</dbReference>
<keyword evidence="3" id="KW-1185">Reference proteome</keyword>
<dbReference type="OrthoDB" id="9768630at2"/>
<dbReference type="Pfam" id="PF13416">
    <property type="entry name" value="SBP_bac_8"/>
    <property type="match status" value="1"/>
</dbReference>
<name>A0A1M6PN42_9BACL</name>
<evidence type="ECO:0000313" key="3">
    <source>
        <dbReference type="Proteomes" id="UP000184016"/>
    </source>
</evidence>
<gene>
    <name evidence="2" type="ORF">SAMN05443507_10885</name>
</gene>
<proteinExistence type="predicted"/>
<dbReference type="InterPro" id="IPR006059">
    <property type="entry name" value="SBP"/>
</dbReference>
<organism evidence="2 3">
    <name type="scientific">Alicyclobacillus tolerans</name>
    <dbReference type="NCBI Taxonomy" id="90970"/>
    <lineage>
        <taxon>Bacteria</taxon>
        <taxon>Bacillati</taxon>
        <taxon>Bacillota</taxon>
        <taxon>Bacilli</taxon>
        <taxon>Bacillales</taxon>
        <taxon>Alicyclobacillaceae</taxon>
        <taxon>Alicyclobacillus</taxon>
    </lineage>
</organism>
<protein>
    <submittedName>
        <fullName evidence="2">Carbohydrate ABC transporter substrate-binding protein, CUT1 family</fullName>
    </submittedName>
</protein>
<reference evidence="3" key="1">
    <citation type="submission" date="2016-11" db="EMBL/GenBank/DDBJ databases">
        <authorList>
            <person name="Varghese N."/>
            <person name="Submissions S."/>
        </authorList>
    </citation>
    <scope>NUCLEOTIDE SEQUENCE [LARGE SCALE GENOMIC DNA]</scope>
    <source>
        <strain evidence="3">USBA-503</strain>
    </source>
</reference>
<dbReference type="PANTHER" id="PTHR43649">
    <property type="entry name" value="ARABINOSE-BINDING PROTEIN-RELATED"/>
    <property type="match status" value="1"/>
</dbReference>
<accession>A0A1M6PN42</accession>
<dbReference type="EMBL" id="FRAF01000008">
    <property type="protein sequence ID" value="SHK09376.1"/>
    <property type="molecule type" value="Genomic_DNA"/>
</dbReference>
<sequence>MKKKLRWLSVGSASLGLLGLVTGCGSASNGSGGQGGGNAHSPIQLTVMSWNVAANTLQEDAKLYEQSHPNVQIHVIVEDSPTNTYTKLNTELASGSGVPDIMSIESSMAPSFLNKFPQSFLNITNQIKNIEGDFPEAKWAALTYNGQIYGIPWDIGSSMVFYRRDLFKEAGIHVKDIKTWNDYIQAGLKLKQHFGDKVKLTAWGSGSTGLFKMMMNEQGKFIFNKQGQITVNDAAGVRALTTMKKMYQDGLLDVVPYANAWNDTIQLFVNNQIATAPAAIWYVGTIEQSAPNQAGKWGVFPTPAFSANGNHAANLGGSNLLISKNTPHPRTALSFAEFCMTNRQALNVSMKYGIFPSYEPYYQNNPLISQSLSFFGGQKVFQMAANEVPNISPAYHTANFEAAHSILLNVFQQAVLQNEPAAQALNNAAQQIANQTGAKIASGS</sequence>
<dbReference type="CDD" id="cd13585">
    <property type="entry name" value="PBP2_TMBP_like"/>
    <property type="match status" value="1"/>
</dbReference>
<keyword evidence="1" id="KW-0732">Signal</keyword>
<dbReference type="AlphaFoldDB" id="A0A1M6PN42"/>
<dbReference type="Gene3D" id="3.40.190.10">
    <property type="entry name" value="Periplasmic binding protein-like II"/>
    <property type="match status" value="1"/>
</dbReference>
<evidence type="ECO:0000313" key="2">
    <source>
        <dbReference type="EMBL" id="SHK09376.1"/>
    </source>
</evidence>
<dbReference type="InterPro" id="IPR050490">
    <property type="entry name" value="Bact_solute-bd_prot1"/>
</dbReference>
<dbReference type="RefSeq" id="WP_072873682.1">
    <property type="nucleotide sequence ID" value="NZ_FRAF01000008.1"/>
</dbReference>
<feature type="chain" id="PRO_5013382474" evidence="1">
    <location>
        <begin position="28"/>
        <end position="444"/>
    </location>
</feature>